<comment type="caution">
    <text evidence="2">The sequence shown here is derived from an EMBL/GenBank/DDBJ whole genome shotgun (WGS) entry which is preliminary data.</text>
</comment>
<reference evidence="2 3" key="1">
    <citation type="journal article" date="2022" name="Nat. Plants">
        <title>Genomes of leafy and leafless Platanthera orchids illuminate the evolution of mycoheterotrophy.</title>
        <authorList>
            <person name="Li M.H."/>
            <person name="Liu K.W."/>
            <person name="Li Z."/>
            <person name="Lu H.C."/>
            <person name="Ye Q.L."/>
            <person name="Zhang D."/>
            <person name="Wang J.Y."/>
            <person name="Li Y.F."/>
            <person name="Zhong Z.M."/>
            <person name="Liu X."/>
            <person name="Yu X."/>
            <person name="Liu D.K."/>
            <person name="Tu X.D."/>
            <person name="Liu B."/>
            <person name="Hao Y."/>
            <person name="Liao X.Y."/>
            <person name="Jiang Y.T."/>
            <person name="Sun W.H."/>
            <person name="Chen J."/>
            <person name="Chen Y.Q."/>
            <person name="Ai Y."/>
            <person name="Zhai J.W."/>
            <person name="Wu S.S."/>
            <person name="Zhou Z."/>
            <person name="Hsiao Y.Y."/>
            <person name="Wu W.L."/>
            <person name="Chen Y.Y."/>
            <person name="Lin Y.F."/>
            <person name="Hsu J.L."/>
            <person name="Li C.Y."/>
            <person name="Wang Z.W."/>
            <person name="Zhao X."/>
            <person name="Zhong W.Y."/>
            <person name="Ma X.K."/>
            <person name="Ma L."/>
            <person name="Huang J."/>
            <person name="Chen G.Z."/>
            <person name="Huang M.Z."/>
            <person name="Huang L."/>
            <person name="Peng D.H."/>
            <person name="Luo Y.B."/>
            <person name="Zou S.Q."/>
            <person name="Chen S.P."/>
            <person name="Lan S."/>
            <person name="Tsai W.C."/>
            <person name="Van de Peer Y."/>
            <person name="Liu Z.J."/>
        </authorList>
    </citation>
    <scope>NUCLEOTIDE SEQUENCE [LARGE SCALE GENOMIC DNA]</scope>
    <source>
        <strain evidence="2">Lor288</strain>
    </source>
</reference>
<feature type="region of interest" description="Disordered" evidence="1">
    <location>
        <begin position="56"/>
        <end position="81"/>
    </location>
</feature>
<dbReference type="EMBL" id="JBBWWR010000004">
    <property type="protein sequence ID" value="KAK8968006.1"/>
    <property type="molecule type" value="Genomic_DNA"/>
</dbReference>
<organism evidence="2 3">
    <name type="scientific">Platanthera guangdongensis</name>
    <dbReference type="NCBI Taxonomy" id="2320717"/>
    <lineage>
        <taxon>Eukaryota</taxon>
        <taxon>Viridiplantae</taxon>
        <taxon>Streptophyta</taxon>
        <taxon>Embryophyta</taxon>
        <taxon>Tracheophyta</taxon>
        <taxon>Spermatophyta</taxon>
        <taxon>Magnoliopsida</taxon>
        <taxon>Liliopsida</taxon>
        <taxon>Asparagales</taxon>
        <taxon>Orchidaceae</taxon>
        <taxon>Orchidoideae</taxon>
        <taxon>Orchideae</taxon>
        <taxon>Orchidinae</taxon>
        <taxon>Platanthera</taxon>
    </lineage>
</organism>
<gene>
    <name evidence="2" type="primary">PCMP-H71</name>
    <name evidence="2" type="ORF">KSP40_PGU007830</name>
</gene>
<keyword evidence="3" id="KW-1185">Reference proteome</keyword>
<sequence length="161" mass="18210">MRLAELQPDDSDDHALLSNAYAKAGKWSEVVDVRKFMSALTNLLTRHGRALVAHWKQPPPTAPPSFFRRSPPSATNADRRSGFFPPHAAASFYPAKPTPALLRRALEPTAAVRPKCLRLGLRNNVGTLFPDGIMESWQKNRHKLTCKWEEKMIRERRDDGL</sequence>
<dbReference type="Pfam" id="PF20431">
    <property type="entry name" value="E_motif"/>
    <property type="match status" value="1"/>
</dbReference>
<accession>A0ABR2MVM9</accession>
<evidence type="ECO:0000256" key="1">
    <source>
        <dbReference type="SAM" id="MobiDB-lite"/>
    </source>
</evidence>
<evidence type="ECO:0000313" key="3">
    <source>
        <dbReference type="Proteomes" id="UP001412067"/>
    </source>
</evidence>
<feature type="compositionally biased region" description="Low complexity" evidence="1">
    <location>
        <begin position="64"/>
        <end position="75"/>
    </location>
</feature>
<dbReference type="Proteomes" id="UP001412067">
    <property type="component" value="Unassembled WGS sequence"/>
</dbReference>
<dbReference type="InterPro" id="IPR046848">
    <property type="entry name" value="E_motif"/>
</dbReference>
<name>A0ABR2MVM9_9ASPA</name>
<evidence type="ECO:0000313" key="2">
    <source>
        <dbReference type="EMBL" id="KAK8968006.1"/>
    </source>
</evidence>
<proteinExistence type="predicted"/>
<protein>
    <submittedName>
        <fullName evidence="2">Pentatricopeptide repeat-containing protein</fullName>
    </submittedName>
</protein>